<reference evidence="1 2" key="1">
    <citation type="submission" date="2018-01" db="EMBL/GenBank/DDBJ databases">
        <title>Genome sequence of Mycobacterium phage D29.</title>
        <authorList>
            <person name="Uchiyama J."/>
            <person name="Matsuzaki S."/>
        </authorList>
    </citation>
    <scope>NUCLEOTIDE SEQUENCE [LARGE SCALE GENOMIC DNA]</scope>
</reference>
<evidence type="ECO:0000313" key="2">
    <source>
        <dbReference type="Proteomes" id="UP000250156"/>
    </source>
</evidence>
<dbReference type="EMBL" id="AP018480">
    <property type="protein sequence ID" value="BBC44170.1"/>
    <property type="molecule type" value="Genomic_DNA"/>
</dbReference>
<sequence>MAQANVVLPAPNGKLTEELMGLAIHKLSQLGTIEGDEIGVYTADVPEGRPPGFYFEFRANIIPYLGRR</sequence>
<dbReference type="Pfam" id="PF25674">
    <property type="entry name" value="Mycophage_Gp42"/>
    <property type="match status" value="1"/>
</dbReference>
<dbReference type="RefSeq" id="NP_046858.1">
    <property type="nucleotide sequence ID" value="NC_001900.1"/>
</dbReference>
<dbReference type="InterPro" id="IPR057901">
    <property type="entry name" value="Gp42"/>
</dbReference>
<name>A0A2Z5XD13_BPMD2</name>
<organism evidence="1 2">
    <name type="scientific">Mycobacterium phage D29</name>
    <name type="common">Mycobacteriophage D29</name>
    <dbReference type="NCBI Taxonomy" id="28369"/>
    <lineage>
        <taxon>Viruses</taxon>
        <taxon>Duplodnaviria</taxon>
        <taxon>Heunggongvirae</taxon>
        <taxon>Uroviricota</taxon>
        <taxon>Caudoviricetes</taxon>
        <taxon>Fromanvirus</taxon>
    </lineage>
</organism>
<dbReference type="OrthoDB" id="24255at10239"/>
<dbReference type="GeneID" id="1261574"/>
<accession>A0A2Z5XD13</accession>
<evidence type="ECO:0000313" key="1">
    <source>
        <dbReference type="EMBL" id="BBC44170.1"/>
    </source>
</evidence>
<dbReference type="Proteomes" id="UP000250156">
    <property type="component" value="Segment"/>
</dbReference>
<dbReference type="KEGG" id="vg:1261574"/>
<proteinExistence type="predicted"/>
<organismHost>
    <name type="scientific">Mycobacterium</name>
    <dbReference type="NCBI Taxonomy" id="1763"/>
</organismHost>
<protein>
    <submittedName>
        <fullName evidence="1">Uncharacterized protein</fullName>
    </submittedName>
</protein>